<dbReference type="GO" id="GO:0008481">
    <property type="term" value="F:sphingosine kinase activity"/>
    <property type="evidence" value="ECO:0007669"/>
    <property type="project" value="UniProtKB-EC"/>
</dbReference>
<reference evidence="1" key="2">
    <citation type="submission" date="2020-06" db="EMBL/GenBank/DDBJ databases">
        <title>Helianthus annuus Genome sequencing and assembly Release 2.</title>
        <authorList>
            <person name="Gouzy J."/>
            <person name="Langlade N."/>
            <person name="Munos S."/>
        </authorList>
    </citation>
    <scope>NUCLEOTIDE SEQUENCE</scope>
    <source>
        <tissue evidence="1">Leaves</tissue>
    </source>
</reference>
<accession>A0A9K3HK48</accession>
<protein>
    <submittedName>
        <fullName evidence="1">Sphingosine kinase</fullName>
        <ecNumber evidence="1">2.7.1.91</ecNumber>
    </submittedName>
</protein>
<reference evidence="1" key="1">
    <citation type="journal article" date="2017" name="Nature">
        <title>The sunflower genome provides insights into oil metabolism, flowering and Asterid evolution.</title>
        <authorList>
            <person name="Badouin H."/>
            <person name="Gouzy J."/>
            <person name="Grassa C.J."/>
            <person name="Murat F."/>
            <person name="Staton S.E."/>
            <person name="Cottret L."/>
            <person name="Lelandais-Briere C."/>
            <person name="Owens G.L."/>
            <person name="Carrere S."/>
            <person name="Mayjonade B."/>
            <person name="Legrand L."/>
            <person name="Gill N."/>
            <person name="Kane N.C."/>
            <person name="Bowers J.E."/>
            <person name="Hubner S."/>
            <person name="Bellec A."/>
            <person name="Berard A."/>
            <person name="Berges H."/>
            <person name="Blanchet N."/>
            <person name="Boniface M.C."/>
            <person name="Brunel D."/>
            <person name="Catrice O."/>
            <person name="Chaidir N."/>
            <person name="Claudel C."/>
            <person name="Donnadieu C."/>
            <person name="Faraut T."/>
            <person name="Fievet G."/>
            <person name="Helmstetter N."/>
            <person name="King M."/>
            <person name="Knapp S.J."/>
            <person name="Lai Z."/>
            <person name="Le Paslier M.C."/>
            <person name="Lippi Y."/>
            <person name="Lorenzon L."/>
            <person name="Mandel J.R."/>
            <person name="Marage G."/>
            <person name="Marchand G."/>
            <person name="Marquand E."/>
            <person name="Bret-Mestries E."/>
            <person name="Morien E."/>
            <person name="Nambeesan S."/>
            <person name="Nguyen T."/>
            <person name="Pegot-Espagnet P."/>
            <person name="Pouilly N."/>
            <person name="Raftis F."/>
            <person name="Sallet E."/>
            <person name="Schiex T."/>
            <person name="Thomas J."/>
            <person name="Vandecasteele C."/>
            <person name="Vares D."/>
            <person name="Vear F."/>
            <person name="Vautrin S."/>
            <person name="Crespi M."/>
            <person name="Mangin B."/>
            <person name="Burke J.M."/>
            <person name="Salse J."/>
            <person name="Munos S."/>
            <person name="Vincourt P."/>
            <person name="Rieseberg L.H."/>
            <person name="Langlade N.B."/>
        </authorList>
    </citation>
    <scope>NUCLEOTIDE SEQUENCE</scope>
    <source>
        <tissue evidence="1">Leaves</tissue>
    </source>
</reference>
<organism evidence="1 2">
    <name type="scientific">Helianthus annuus</name>
    <name type="common">Common sunflower</name>
    <dbReference type="NCBI Taxonomy" id="4232"/>
    <lineage>
        <taxon>Eukaryota</taxon>
        <taxon>Viridiplantae</taxon>
        <taxon>Streptophyta</taxon>
        <taxon>Embryophyta</taxon>
        <taxon>Tracheophyta</taxon>
        <taxon>Spermatophyta</taxon>
        <taxon>Magnoliopsida</taxon>
        <taxon>eudicotyledons</taxon>
        <taxon>Gunneridae</taxon>
        <taxon>Pentapetalae</taxon>
        <taxon>asterids</taxon>
        <taxon>campanulids</taxon>
        <taxon>Asterales</taxon>
        <taxon>Asteraceae</taxon>
        <taxon>Asteroideae</taxon>
        <taxon>Heliantheae alliance</taxon>
        <taxon>Heliantheae</taxon>
        <taxon>Helianthus</taxon>
    </lineage>
</organism>
<dbReference type="Gramene" id="mRNA:HanXRQr2_Chr12g0564331">
    <property type="protein sequence ID" value="mRNA:HanXRQr2_Chr12g0564331"/>
    <property type="gene ID" value="HanXRQr2_Chr12g0564331"/>
</dbReference>
<proteinExistence type="predicted"/>
<keyword evidence="2" id="KW-1185">Reference proteome</keyword>
<name>A0A9K3HK48_HELAN</name>
<keyword evidence="1" id="KW-0808">Transferase</keyword>
<dbReference type="Proteomes" id="UP000215914">
    <property type="component" value="Unassembled WGS sequence"/>
</dbReference>
<gene>
    <name evidence="1" type="ORF">HanXRQr2_Chr12g0564331</name>
</gene>
<dbReference type="EMBL" id="MNCJ02000327">
    <property type="protein sequence ID" value="KAF5779850.1"/>
    <property type="molecule type" value="Genomic_DNA"/>
</dbReference>
<dbReference type="AlphaFoldDB" id="A0A9K3HK48"/>
<keyword evidence="1" id="KW-0418">Kinase</keyword>
<evidence type="ECO:0000313" key="2">
    <source>
        <dbReference type="Proteomes" id="UP000215914"/>
    </source>
</evidence>
<sequence>MGCHGKQWRQPHQPELTPATVGRRFPVSGRLRVSTRLWYWKWNDKISSRFSWSTLYSCLCYACCHSRWHKRSLDVATIWQGQSKFFSVLMLAWGTIKD</sequence>
<comment type="caution">
    <text evidence="1">The sequence shown here is derived from an EMBL/GenBank/DDBJ whole genome shotgun (WGS) entry which is preliminary data.</text>
</comment>
<dbReference type="EC" id="2.7.1.91" evidence="1"/>
<evidence type="ECO:0000313" key="1">
    <source>
        <dbReference type="EMBL" id="KAF5779850.1"/>
    </source>
</evidence>